<proteinExistence type="predicted"/>
<sequence>MPYRSESMIVFAAREAKKMWPFLAGFAVVGFGVTQATLGITEADKKKSAFLNPGGHH</sequence>
<dbReference type="InterPro" id="IPR052867">
    <property type="entry name" value="ATP_Synthase_Subunit_6"/>
</dbReference>
<accession>C1E629</accession>
<protein>
    <submittedName>
        <fullName evidence="1">Uncharacterized protein</fullName>
    </submittedName>
</protein>
<evidence type="ECO:0000313" key="1">
    <source>
        <dbReference type="EMBL" id="ACO63738.1"/>
    </source>
</evidence>
<dbReference type="Proteomes" id="UP000002009">
    <property type="component" value="Chromosome 5"/>
</dbReference>
<dbReference type="InParanoid" id="C1E629"/>
<dbReference type="FunCoup" id="C1E629">
    <property type="interactions" value="205"/>
</dbReference>
<evidence type="ECO:0000313" key="2">
    <source>
        <dbReference type="Proteomes" id="UP000002009"/>
    </source>
</evidence>
<name>C1E629_MICCC</name>
<reference evidence="1 2" key="1">
    <citation type="journal article" date="2009" name="Science">
        <title>Green evolution and dynamic adaptations revealed by genomes of the marine picoeukaryotes Micromonas.</title>
        <authorList>
            <person name="Worden A.Z."/>
            <person name="Lee J.H."/>
            <person name="Mock T."/>
            <person name="Rouze P."/>
            <person name="Simmons M.P."/>
            <person name="Aerts A.L."/>
            <person name="Allen A.E."/>
            <person name="Cuvelier M.L."/>
            <person name="Derelle E."/>
            <person name="Everett M.V."/>
            <person name="Foulon E."/>
            <person name="Grimwood J."/>
            <person name="Gundlach H."/>
            <person name="Henrissat B."/>
            <person name="Napoli C."/>
            <person name="McDonald S.M."/>
            <person name="Parker M.S."/>
            <person name="Rombauts S."/>
            <person name="Salamov A."/>
            <person name="Von Dassow P."/>
            <person name="Badger J.H."/>
            <person name="Coutinho P.M."/>
            <person name="Demir E."/>
            <person name="Dubchak I."/>
            <person name="Gentemann C."/>
            <person name="Eikrem W."/>
            <person name="Gready J.E."/>
            <person name="John U."/>
            <person name="Lanier W."/>
            <person name="Lindquist E.A."/>
            <person name="Lucas S."/>
            <person name="Mayer K.F."/>
            <person name="Moreau H."/>
            <person name="Not F."/>
            <person name="Otillar R."/>
            <person name="Panaud O."/>
            <person name="Pangilinan J."/>
            <person name="Paulsen I."/>
            <person name="Piegu B."/>
            <person name="Poliakov A."/>
            <person name="Robbens S."/>
            <person name="Schmutz J."/>
            <person name="Toulza E."/>
            <person name="Wyss T."/>
            <person name="Zelensky A."/>
            <person name="Zhou K."/>
            <person name="Armbrust E.V."/>
            <person name="Bhattacharya D."/>
            <person name="Goodenough U.W."/>
            <person name="Van de Peer Y."/>
            <person name="Grigoriev I.V."/>
        </authorList>
    </citation>
    <scope>NUCLEOTIDE SEQUENCE [LARGE SCALE GENOMIC DNA]</scope>
    <source>
        <strain evidence="2">RCC299 / NOUM17</strain>
    </source>
</reference>
<dbReference type="RefSeq" id="XP_002502480.1">
    <property type="nucleotide sequence ID" value="XM_002502434.1"/>
</dbReference>
<dbReference type="GeneID" id="8243385"/>
<dbReference type="KEGG" id="mis:MICPUN_108249"/>
<gene>
    <name evidence="1" type="ORF">MICPUN_108249</name>
</gene>
<dbReference type="PANTHER" id="PTHR34565">
    <property type="entry name" value="TRANSMEMBRANE PROTEIN"/>
    <property type="match status" value="1"/>
</dbReference>
<dbReference type="OMA" id="MPHANTS"/>
<dbReference type="OrthoDB" id="15815at2759"/>
<organism evidence="1 2">
    <name type="scientific">Micromonas commoda (strain RCC299 / NOUM17 / CCMP2709)</name>
    <name type="common">Picoplanktonic green alga</name>
    <dbReference type="NCBI Taxonomy" id="296587"/>
    <lineage>
        <taxon>Eukaryota</taxon>
        <taxon>Viridiplantae</taxon>
        <taxon>Chlorophyta</taxon>
        <taxon>Mamiellophyceae</taxon>
        <taxon>Mamiellales</taxon>
        <taxon>Mamiellaceae</taxon>
        <taxon>Micromonas</taxon>
    </lineage>
</organism>
<dbReference type="PANTHER" id="PTHR34565:SF1">
    <property type="entry name" value="TRANSMEMBRANE PROTEIN"/>
    <property type="match status" value="1"/>
</dbReference>
<keyword evidence="2" id="KW-1185">Reference proteome</keyword>
<dbReference type="AlphaFoldDB" id="C1E629"/>
<dbReference type="EMBL" id="CP001326">
    <property type="protein sequence ID" value="ACO63738.1"/>
    <property type="molecule type" value="Genomic_DNA"/>
</dbReference>